<dbReference type="EMBL" id="JBBWUH010000006">
    <property type="protein sequence ID" value="KAK8164209.1"/>
    <property type="molecule type" value="Genomic_DNA"/>
</dbReference>
<reference evidence="2 3" key="1">
    <citation type="journal article" date="2022" name="G3 (Bethesda)">
        <title>Enemy or ally: a genomic approach to elucidate the lifestyle of Phyllosticta citrichinaensis.</title>
        <authorList>
            <person name="Buijs V.A."/>
            <person name="Groenewald J.Z."/>
            <person name="Haridas S."/>
            <person name="LaButti K.M."/>
            <person name="Lipzen A."/>
            <person name="Martin F.M."/>
            <person name="Barry K."/>
            <person name="Grigoriev I.V."/>
            <person name="Crous P.W."/>
            <person name="Seidl M.F."/>
        </authorList>
    </citation>
    <scope>NUCLEOTIDE SEQUENCE [LARGE SCALE GENOMIC DNA]</scope>
    <source>
        <strain evidence="2 3">CBS 129764</strain>
    </source>
</reference>
<gene>
    <name evidence="2" type="ORF">IWX90DRAFT_252137</name>
</gene>
<name>A0ABR1XRF4_9PEZI</name>
<evidence type="ECO:0000256" key="1">
    <source>
        <dbReference type="SAM" id="MobiDB-lite"/>
    </source>
</evidence>
<comment type="caution">
    <text evidence="2">The sequence shown here is derived from an EMBL/GenBank/DDBJ whole genome shotgun (WGS) entry which is preliminary data.</text>
</comment>
<feature type="compositionally biased region" description="Low complexity" evidence="1">
    <location>
        <begin position="184"/>
        <end position="195"/>
    </location>
</feature>
<protein>
    <submittedName>
        <fullName evidence="2">Uncharacterized protein</fullName>
    </submittedName>
</protein>
<sequence length="238" mass="26779">MGDRWAKDEDRGGLAGQLCHRETCVAGVVLRSLFFPFDFWPSLLYIPPSAHLLSRRRSVCQSISKSNEYVSELLYCDAMNQPWPSLVVDYYIKPLAPSKSPLFSLTISLSLSRTACSTASFSSALPVCQTASTTDLRRGRGLSSRGRRASIHSFTPSIRPSSPYVQTTEQGTRTTWPWRESAKSKNANANAALANKTKDTGDWRERERERGREKIENRKKKKKRGNRCKRSSTACMHA</sequence>
<organism evidence="2 3">
    <name type="scientific">Phyllosticta citrichinensis</name>
    <dbReference type="NCBI Taxonomy" id="1130410"/>
    <lineage>
        <taxon>Eukaryota</taxon>
        <taxon>Fungi</taxon>
        <taxon>Dikarya</taxon>
        <taxon>Ascomycota</taxon>
        <taxon>Pezizomycotina</taxon>
        <taxon>Dothideomycetes</taxon>
        <taxon>Dothideomycetes incertae sedis</taxon>
        <taxon>Botryosphaeriales</taxon>
        <taxon>Phyllostictaceae</taxon>
        <taxon>Phyllosticta</taxon>
    </lineage>
</organism>
<feature type="compositionally biased region" description="Basic residues" evidence="1">
    <location>
        <begin position="217"/>
        <end position="230"/>
    </location>
</feature>
<dbReference type="Proteomes" id="UP001456524">
    <property type="component" value="Unassembled WGS sequence"/>
</dbReference>
<evidence type="ECO:0000313" key="3">
    <source>
        <dbReference type="Proteomes" id="UP001456524"/>
    </source>
</evidence>
<evidence type="ECO:0000313" key="2">
    <source>
        <dbReference type="EMBL" id="KAK8164209.1"/>
    </source>
</evidence>
<feature type="compositionally biased region" description="Polar residues" evidence="1">
    <location>
        <begin position="153"/>
        <end position="175"/>
    </location>
</feature>
<keyword evidence="3" id="KW-1185">Reference proteome</keyword>
<feature type="region of interest" description="Disordered" evidence="1">
    <location>
        <begin position="153"/>
        <end position="238"/>
    </location>
</feature>
<proteinExistence type="predicted"/>
<feature type="compositionally biased region" description="Basic and acidic residues" evidence="1">
    <location>
        <begin position="196"/>
        <end position="216"/>
    </location>
</feature>
<accession>A0ABR1XRF4</accession>